<dbReference type="Proteomes" id="UP000638353">
    <property type="component" value="Unassembled WGS sequence"/>
</dbReference>
<comment type="caution">
    <text evidence="2">The sequence shown here is derived from an EMBL/GenBank/DDBJ whole genome shotgun (WGS) entry which is preliminary data.</text>
</comment>
<feature type="compositionally biased region" description="Low complexity" evidence="1">
    <location>
        <begin position="157"/>
        <end position="171"/>
    </location>
</feature>
<sequence>MYLGFDAPLPVGLVGLYAAVPGSGAEGGTVSGPSPFAQEGRSADGWAELAVLDGRVRFRRSGTVQFADGPAVGAAVSASYRTGGGPQGNVPAGTLTELRSAVPYVSGAVNPVAAQGDAAGEQPSGHTGTGLRERPGHAPAGRVGDGQPRPVRRRTLARPAAGHRPAHAGVHGPRGRRQGPLHPVRRVTAGPR</sequence>
<reference evidence="2" key="2">
    <citation type="submission" date="2020-09" db="EMBL/GenBank/DDBJ databases">
        <authorList>
            <person name="Sun Q."/>
            <person name="Ohkuma M."/>
        </authorList>
    </citation>
    <scope>NUCLEOTIDE SEQUENCE</scope>
    <source>
        <strain evidence="2">JCM 4637</strain>
    </source>
</reference>
<evidence type="ECO:0000313" key="2">
    <source>
        <dbReference type="EMBL" id="GHC91018.1"/>
    </source>
</evidence>
<dbReference type="AlphaFoldDB" id="A0A918WWL8"/>
<organism evidence="2 3">
    <name type="scientific">Streptomyces finlayi</name>
    <dbReference type="NCBI Taxonomy" id="67296"/>
    <lineage>
        <taxon>Bacteria</taxon>
        <taxon>Bacillati</taxon>
        <taxon>Actinomycetota</taxon>
        <taxon>Actinomycetes</taxon>
        <taxon>Kitasatosporales</taxon>
        <taxon>Streptomycetaceae</taxon>
        <taxon>Streptomyces</taxon>
    </lineage>
</organism>
<reference evidence="2" key="1">
    <citation type="journal article" date="2014" name="Int. J. Syst. Evol. Microbiol.">
        <title>Complete genome sequence of Corynebacterium casei LMG S-19264T (=DSM 44701T), isolated from a smear-ripened cheese.</title>
        <authorList>
            <consortium name="US DOE Joint Genome Institute (JGI-PGF)"/>
            <person name="Walter F."/>
            <person name="Albersmeier A."/>
            <person name="Kalinowski J."/>
            <person name="Ruckert C."/>
        </authorList>
    </citation>
    <scope>NUCLEOTIDE SEQUENCE</scope>
    <source>
        <strain evidence="2">JCM 4637</strain>
    </source>
</reference>
<evidence type="ECO:0000256" key="1">
    <source>
        <dbReference type="SAM" id="MobiDB-lite"/>
    </source>
</evidence>
<dbReference type="RefSeq" id="WP_189823678.1">
    <property type="nucleotide sequence ID" value="NZ_BMVC01000004.1"/>
</dbReference>
<accession>A0A918WWL8</accession>
<dbReference type="EMBL" id="BMVC01000004">
    <property type="protein sequence ID" value="GHC91018.1"/>
    <property type="molecule type" value="Genomic_DNA"/>
</dbReference>
<gene>
    <name evidence="2" type="ORF">GCM10010334_25600</name>
</gene>
<name>A0A918WWL8_9ACTN</name>
<protein>
    <submittedName>
        <fullName evidence="2">Uncharacterized protein</fullName>
    </submittedName>
</protein>
<feature type="compositionally biased region" description="Basic residues" evidence="1">
    <location>
        <begin position="173"/>
        <end position="185"/>
    </location>
</feature>
<evidence type="ECO:0000313" key="3">
    <source>
        <dbReference type="Proteomes" id="UP000638353"/>
    </source>
</evidence>
<feature type="region of interest" description="Disordered" evidence="1">
    <location>
        <begin position="115"/>
        <end position="192"/>
    </location>
</feature>
<proteinExistence type="predicted"/>